<evidence type="ECO:0000256" key="4">
    <source>
        <dbReference type="ARBA" id="ARBA00023136"/>
    </source>
</evidence>
<comment type="similarity">
    <text evidence="5">Belongs to the UPF0397 family.</text>
</comment>
<dbReference type="InterPro" id="IPR009825">
    <property type="entry name" value="ECF_substrate-spec-like"/>
</dbReference>
<dbReference type="Gene3D" id="1.10.1760.20">
    <property type="match status" value="1"/>
</dbReference>
<feature type="transmembrane region" description="Helical" evidence="5">
    <location>
        <begin position="76"/>
        <end position="95"/>
    </location>
</feature>
<feature type="transmembrane region" description="Helical" evidence="5">
    <location>
        <begin position="6"/>
        <end position="28"/>
    </location>
</feature>
<dbReference type="InterPro" id="IPR022914">
    <property type="entry name" value="UPF0397"/>
</dbReference>
<evidence type="ECO:0000313" key="6">
    <source>
        <dbReference type="EMBL" id="SJZ42126.1"/>
    </source>
</evidence>
<evidence type="ECO:0000256" key="5">
    <source>
        <dbReference type="HAMAP-Rule" id="MF_01572"/>
    </source>
</evidence>
<evidence type="ECO:0000313" key="7">
    <source>
        <dbReference type="Proteomes" id="UP000190328"/>
    </source>
</evidence>
<dbReference type="AlphaFoldDB" id="A0A1T4KIB4"/>
<feature type="transmembrane region" description="Helical" evidence="5">
    <location>
        <begin position="148"/>
        <end position="171"/>
    </location>
</feature>
<protein>
    <recommendedName>
        <fullName evidence="5">UPF0397 protein SAMN02745116_00271</fullName>
    </recommendedName>
</protein>
<dbReference type="STRING" id="263852.SAMN02745116_00271"/>
<evidence type="ECO:0000256" key="3">
    <source>
        <dbReference type="ARBA" id="ARBA00022989"/>
    </source>
</evidence>
<accession>A0A1T4KIB4</accession>
<keyword evidence="3 5" id="KW-1133">Transmembrane helix</keyword>
<gene>
    <name evidence="6" type="ORF">SAMN02745116_00271</name>
</gene>
<reference evidence="7" key="1">
    <citation type="submission" date="2017-02" db="EMBL/GenBank/DDBJ databases">
        <authorList>
            <person name="Varghese N."/>
            <person name="Submissions S."/>
        </authorList>
    </citation>
    <scope>NUCLEOTIDE SEQUENCE [LARGE SCALE GENOMIC DNA]</scope>
    <source>
        <strain evidence="7">ATCC BAA-1030</strain>
    </source>
</reference>
<dbReference type="OrthoDB" id="4550662at2"/>
<keyword evidence="7" id="KW-1185">Reference proteome</keyword>
<dbReference type="PANTHER" id="PTHR37815:SF3">
    <property type="entry name" value="UPF0397 PROTEIN SPR0429"/>
    <property type="match status" value="1"/>
</dbReference>
<dbReference type="GO" id="GO:0005886">
    <property type="term" value="C:plasma membrane"/>
    <property type="evidence" value="ECO:0007669"/>
    <property type="project" value="UniProtKB-SubCell"/>
</dbReference>
<dbReference type="EMBL" id="FUXI01000002">
    <property type="protein sequence ID" value="SJZ42126.1"/>
    <property type="molecule type" value="Genomic_DNA"/>
</dbReference>
<dbReference type="HAMAP" id="MF_01572">
    <property type="entry name" value="UPF0397"/>
    <property type="match status" value="1"/>
</dbReference>
<evidence type="ECO:0000256" key="2">
    <source>
        <dbReference type="ARBA" id="ARBA00022692"/>
    </source>
</evidence>
<keyword evidence="4 5" id="KW-0472">Membrane</keyword>
<organism evidence="6 7">
    <name type="scientific">Pilibacter termitis</name>
    <dbReference type="NCBI Taxonomy" id="263852"/>
    <lineage>
        <taxon>Bacteria</taxon>
        <taxon>Bacillati</taxon>
        <taxon>Bacillota</taxon>
        <taxon>Bacilli</taxon>
        <taxon>Lactobacillales</taxon>
        <taxon>Enterococcaceae</taxon>
        <taxon>Pilibacter</taxon>
    </lineage>
</organism>
<dbReference type="Pfam" id="PF07155">
    <property type="entry name" value="ECF-ribofla_trS"/>
    <property type="match status" value="1"/>
</dbReference>
<dbReference type="NCBIfam" id="NF010182">
    <property type="entry name" value="PRK13661.1"/>
    <property type="match status" value="1"/>
</dbReference>
<proteinExistence type="inferred from homology"/>
<keyword evidence="1 5" id="KW-1003">Cell membrane</keyword>
<comment type="subcellular location">
    <subcellularLocation>
        <location evidence="5">Cell membrane</location>
        <topology evidence="5">Multi-pass membrane protein</topology>
    </subcellularLocation>
</comment>
<keyword evidence="2 5" id="KW-0812">Transmembrane</keyword>
<dbReference type="RefSeq" id="WP_078806240.1">
    <property type="nucleotide sequence ID" value="NZ_FUXI01000002.1"/>
</dbReference>
<feature type="transmembrane region" description="Helical" evidence="5">
    <location>
        <begin position="40"/>
        <end position="64"/>
    </location>
</feature>
<dbReference type="PANTHER" id="PTHR37815">
    <property type="entry name" value="UPF0397 PROTEIN BC_2624-RELATED"/>
    <property type="match status" value="1"/>
</dbReference>
<dbReference type="Proteomes" id="UP000190328">
    <property type="component" value="Unassembled WGS sequence"/>
</dbReference>
<evidence type="ECO:0000256" key="1">
    <source>
        <dbReference type="ARBA" id="ARBA00022475"/>
    </source>
</evidence>
<sequence length="184" mass="19455">MKKDISVKTVVATAIGVALFVVVGRFGSIPTGIPNTEFSLAYPILGLIGVLFGPIAGGLTGLIGHALKDAVFYGSVWWSWVISSAILGILFGLIGKKLKVEQGKFSLKDIVLFNIFQVISNLIVWAVVAPVGDVLIYSEPANKVYTQGLVASLVNSVGIGIACTIIFAVYAKTRVQKGSLSKED</sequence>
<name>A0A1T4KIB4_9ENTE</name>
<feature type="transmembrane region" description="Helical" evidence="5">
    <location>
        <begin position="107"/>
        <end position="128"/>
    </location>
</feature>